<evidence type="ECO:0000313" key="1">
    <source>
        <dbReference type="EMBL" id="CAF2869458.1"/>
    </source>
</evidence>
<accession>A0A7R8H5K8</accession>
<protein>
    <submittedName>
        <fullName evidence="1">(salmon louse) hypothetical protein</fullName>
    </submittedName>
</protein>
<sequence length="273" mass="30161">MTFGFMNSAIFTDQSTAMQVALASFFPNLLPQRNHMAVRGNALLSKNFFSNITFDCGEQECVDEKVTSHVDGQKSFTTIQDPIKLKKPSLNEHVVQELLCQEEDIAQMKIVVIVLVLCILEIQARGGGGRGGGGRGRGKIAIFGGKKKTIKNYGGNDMIRDHFPWWSFVLMGFTAILSVIAIYITMCQNKKSCSFSNLCNCCKHKGTKTDSIAKGYSDCGPNSHQCPKDTCNKDICHHHTRKCCSLDHYCCNNSSPRLNTISQTSPSQCEISV</sequence>
<gene>
    <name evidence="1" type="ORF">LSAA_6539</name>
</gene>
<dbReference type="AlphaFoldDB" id="A0A7R8H5K8"/>
<reference evidence="1" key="1">
    <citation type="submission" date="2021-02" db="EMBL/GenBank/DDBJ databases">
        <authorList>
            <person name="Bekaert M."/>
        </authorList>
    </citation>
    <scope>NUCLEOTIDE SEQUENCE</scope>
    <source>
        <strain evidence="1">IoA-00</strain>
    </source>
</reference>
<dbReference type="EMBL" id="HG994581">
    <property type="protein sequence ID" value="CAF2869458.1"/>
    <property type="molecule type" value="Genomic_DNA"/>
</dbReference>
<evidence type="ECO:0000313" key="2">
    <source>
        <dbReference type="Proteomes" id="UP000675881"/>
    </source>
</evidence>
<dbReference type="Proteomes" id="UP000675881">
    <property type="component" value="Chromosome 2"/>
</dbReference>
<proteinExistence type="predicted"/>
<keyword evidence="2" id="KW-1185">Reference proteome</keyword>
<organism evidence="1 2">
    <name type="scientific">Lepeophtheirus salmonis</name>
    <name type="common">Salmon louse</name>
    <name type="synonym">Caligus salmonis</name>
    <dbReference type="NCBI Taxonomy" id="72036"/>
    <lineage>
        <taxon>Eukaryota</taxon>
        <taxon>Metazoa</taxon>
        <taxon>Ecdysozoa</taxon>
        <taxon>Arthropoda</taxon>
        <taxon>Crustacea</taxon>
        <taxon>Multicrustacea</taxon>
        <taxon>Hexanauplia</taxon>
        <taxon>Copepoda</taxon>
        <taxon>Siphonostomatoida</taxon>
        <taxon>Caligidae</taxon>
        <taxon>Lepeophtheirus</taxon>
    </lineage>
</organism>
<name>A0A7R8H5K8_LEPSM</name>